<evidence type="ECO:0000256" key="1">
    <source>
        <dbReference type="SAM" id="MobiDB-lite"/>
    </source>
</evidence>
<feature type="compositionally biased region" description="Gly residues" evidence="1">
    <location>
        <begin position="41"/>
        <end position="56"/>
    </location>
</feature>
<evidence type="ECO:0000313" key="3">
    <source>
        <dbReference type="Proteomes" id="UP000033710"/>
    </source>
</evidence>
<dbReference type="RefSeq" id="XP_016589627.1">
    <property type="nucleotide sequence ID" value="XM_016728939.1"/>
</dbReference>
<protein>
    <submittedName>
        <fullName evidence="2">Uncharacterized protein</fullName>
    </submittedName>
</protein>
<reference evidence="2 3" key="1">
    <citation type="journal article" date="2014" name="BMC Genomics">
        <title>Comparative genomics of the major fungal agents of human and animal Sporotrichosis: Sporothrix schenckii and Sporothrix brasiliensis.</title>
        <authorList>
            <person name="Teixeira M.M."/>
            <person name="de Almeida L.G."/>
            <person name="Kubitschek-Barreira P."/>
            <person name="Alves F.L."/>
            <person name="Kioshima E.S."/>
            <person name="Abadio A.K."/>
            <person name="Fernandes L."/>
            <person name="Derengowski L.S."/>
            <person name="Ferreira K.S."/>
            <person name="Souza R.C."/>
            <person name="Ruiz J.C."/>
            <person name="de Andrade N.C."/>
            <person name="Paes H.C."/>
            <person name="Nicola A.M."/>
            <person name="Albuquerque P."/>
            <person name="Gerber A.L."/>
            <person name="Martins V.P."/>
            <person name="Peconick L.D."/>
            <person name="Neto A.V."/>
            <person name="Chaucanez C.B."/>
            <person name="Silva P.A."/>
            <person name="Cunha O.L."/>
            <person name="de Oliveira F.F."/>
            <person name="dos Santos T.C."/>
            <person name="Barros A.L."/>
            <person name="Soares M.A."/>
            <person name="de Oliveira L.M."/>
            <person name="Marini M.M."/>
            <person name="Villalobos-Duno H."/>
            <person name="Cunha M.M."/>
            <person name="de Hoog S."/>
            <person name="da Silveira J.F."/>
            <person name="Henrissat B."/>
            <person name="Nino-Vega G.A."/>
            <person name="Cisalpino P.S."/>
            <person name="Mora-Montes H.M."/>
            <person name="Almeida S.R."/>
            <person name="Stajich J.E."/>
            <person name="Lopes-Bezerra L.M."/>
            <person name="Vasconcelos A.T."/>
            <person name="Felipe M.S."/>
        </authorList>
    </citation>
    <scope>NUCLEOTIDE SEQUENCE [LARGE SCALE GENOMIC DNA]</scope>
    <source>
        <strain evidence="2 3">1099-18</strain>
    </source>
</reference>
<gene>
    <name evidence="2" type="ORF">SPSK_02043</name>
</gene>
<dbReference type="GeneID" id="27664216"/>
<feature type="region of interest" description="Disordered" evidence="1">
    <location>
        <begin position="74"/>
        <end position="108"/>
    </location>
</feature>
<sequence>MYKRGFFGTSGQVNEPGPSLCDTIAPGRTLEAAREEEDGENGGGDETRPGGGMAGGRLVGYLVWKLKKVEEWKERKNRRIGRGRNEEETRKSGTARGQLMGKGNGNWN</sequence>
<dbReference type="Proteomes" id="UP000033710">
    <property type="component" value="Unassembled WGS sequence"/>
</dbReference>
<comment type="caution">
    <text evidence="2">The sequence shown here is derived from an EMBL/GenBank/DDBJ whole genome shotgun (WGS) entry which is preliminary data.</text>
</comment>
<organism evidence="2 3">
    <name type="scientific">Sporothrix schenckii 1099-18</name>
    <dbReference type="NCBI Taxonomy" id="1397361"/>
    <lineage>
        <taxon>Eukaryota</taxon>
        <taxon>Fungi</taxon>
        <taxon>Dikarya</taxon>
        <taxon>Ascomycota</taxon>
        <taxon>Pezizomycotina</taxon>
        <taxon>Sordariomycetes</taxon>
        <taxon>Sordariomycetidae</taxon>
        <taxon>Ophiostomatales</taxon>
        <taxon>Ophiostomataceae</taxon>
        <taxon>Sporothrix</taxon>
    </lineage>
</organism>
<evidence type="ECO:0000313" key="2">
    <source>
        <dbReference type="EMBL" id="KJR86951.1"/>
    </source>
</evidence>
<proteinExistence type="predicted"/>
<reference evidence="2 3" key="2">
    <citation type="journal article" date="2015" name="Eukaryot. Cell">
        <title>Asexual propagation of a virulent clone complex in a human and feline outbreak of sporotrichosis.</title>
        <authorList>
            <person name="Teixeira Mde M."/>
            <person name="Rodrigues A.M."/>
            <person name="Tsui C.K."/>
            <person name="de Almeida L.G."/>
            <person name="Van Diepeningen A.D."/>
            <person name="van den Ende B.G."/>
            <person name="Fernandes G.F."/>
            <person name="Kano R."/>
            <person name="Hamelin R.C."/>
            <person name="Lopes-Bezerra L.M."/>
            <person name="Vasconcelos A.T."/>
            <person name="de Hoog S."/>
            <person name="de Camargo Z.P."/>
            <person name="Felipe M.S."/>
        </authorList>
    </citation>
    <scope>NUCLEOTIDE SEQUENCE [LARGE SCALE GENOMIC DNA]</scope>
    <source>
        <strain evidence="2 3">1099-18</strain>
    </source>
</reference>
<accession>A0A0F2MFM5</accession>
<dbReference type="AlphaFoldDB" id="A0A0F2MFM5"/>
<name>A0A0F2MFM5_SPOSC</name>
<feature type="region of interest" description="Disordered" evidence="1">
    <location>
        <begin position="1"/>
        <end position="56"/>
    </location>
</feature>
<dbReference type="KEGG" id="ssck:SPSK_02043"/>
<dbReference type="EMBL" id="AXCR01000005">
    <property type="protein sequence ID" value="KJR86951.1"/>
    <property type="molecule type" value="Genomic_DNA"/>
</dbReference>
<dbReference type="VEuPathDB" id="FungiDB:SPSK_02043"/>